<gene>
    <name evidence="2" type="ORF">SAMN04489758_14811</name>
</gene>
<feature type="transmembrane region" description="Helical" evidence="1">
    <location>
        <begin position="129"/>
        <end position="148"/>
    </location>
</feature>
<accession>A0A1I0HFU2</accession>
<protein>
    <recommendedName>
        <fullName evidence="4">YhhN-like protein</fullName>
    </recommendedName>
</protein>
<organism evidence="2 3">
    <name type="scientific">Thomasclavelia cocleata</name>
    <dbReference type="NCBI Taxonomy" id="69824"/>
    <lineage>
        <taxon>Bacteria</taxon>
        <taxon>Bacillati</taxon>
        <taxon>Bacillota</taxon>
        <taxon>Erysipelotrichia</taxon>
        <taxon>Erysipelotrichales</taxon>
        <taxon>Coprobacillaceae</taxon>
        <taxon>Thomasclavelia</taxon>
    </lineage>
</organism>
<feature type="transmembrane region" description="Helical" evidence="1">
    <location>
        <begin position="87"/>
        <end position="117"/>
    </location>
</feature>
<keyword evidence="1" id="KW-0812">Transmembrane</keyword>
<sequence>MIYIINIFLGCIFVYFDLHGYNSNFIKWLISFNSFIYLFLIKANVYAVLATAITFIADYFLLFTNHYLTGISLFIIVQLTYMHLLKYYIYFPFLFLIFIFINPLITLAFIYLCFSLLNLFHSFKISKSFFSAIILLLCCDITIALTHLQLIDSAYNPIIWLFYIPSQLCFIYSQKILPKSIL</sequence>
<evidence type="ECO:0008006" key="4">
    <source>
        <dbReference type="Google" id="ProtNLM"/>
    </source>
</evidence>
<feature type="transmembrane region" description="Helical" evidence="1">
    <location>
        <begin position="59"/>
        <end position="81"/>
    </location>
</feature>
<evidence type="ECO:0000256" key="1">
    <source>
        <dbReference type="SAM" id="Phobius"/>
    </source>
</evidence>
<evidence type="ECO:0000313" key="2">
    <source>
        <dbReference type="EMBL" id="SET81890.1"/>
    </source>
</evidence>
<reference evidence="3" key="1">
    <citation type="submission" date="2016-10" db="EMBL/GenBank/DDBJ databases">
        <authorList>
            <person name="Varghese N."/>
            <person name="Submissions S."/>
        </authorList>
    </citation>
    <scope>NUCLEOTIDE SEQUENCE [LARGE SCALE GENOMIC DNA]</scope>
    <source>
        <strain evidence="3">DSM 1551</strain>
    </source>
</reference>
<dbReference type="EMBL" id="FOIN01000048">
    <property type="protein sequence ID" value="SET81890.1"/>
    <property type="molecule type" value="Genomic_DNA"/>
</dbReference>
<proteinExistence type="predicted"/>
<keyword evidence="1" id="KW-1133">Transmembrane helix</keyword>
<dbReference type="AlphaFoldDB" id="A0A1I0HFU2"/>
<keyword evidence="3" id="KW-1185">Reference proteome</keyword>
<keyword evidence="1" id="KW-0472">Membrane</keyword>
<feature type="transmembrane region" description="Helical" evidence="1">
    <location>
        <begin position="25"/>
        <end position="47"/>
    </location>
</feature>
<evidence type="ECO:0000313" key="3">
    <source>
        <dbReference type="Proteomes" id="UP000198558"/>
    </source>
</evidence>
<dbReference type="Proteomes" id="UP000198558">
    <property type="component" value="Unassembled WGS sequence"/>
</dbReference>
<name>A0A1I0HFU2_9FIRM</name>